<evidence type="ECO:0000313" key="2">
    <source>
        <dbReference type="Proteomes" id="UP001152795"/>
    </source>
</evidence>
<dbReference type="OrthoDB" id="5570127at2759"/>
<dbReference type="Proteomes" id="UP001152795">
    <property type="component" value="Unassembled WGS sequence"/>
</dbReference>
<keyword evidence="2" id="KW-1185">Reference proteome</keyword>
<gene>
    <name evidence="1" type="ORF">PACLA_8A088781</name>
</gene>
<accession>A0A7D9F0U8</accession>
<dbReference type="EMBL" id="CACRXK020010885">
    <property type="protein sequence ID" value="CAB4020295.1"/>
    <property type="molecule type" value="Genomic_DNA"/>
</dbReference>
<organism evidence="1 2">
    <name type="scientific">Paramuricea clavata</name>
    <name type="common">Red gorgonian</name>
    <name type="synonym">Violescent sea-whip</name>
    <dbReference type="NCBI Taxonomy" id="317549"/>
    <lineage>
        <taxon>Eukaryota</taxon>
        <taxon>Metazoa</taxon>
        <taxon>Cnidaria</taxon>
        <taxon>Anthozoa</taxon>
        <taxon>Octocorallia</taxon>
        <taxon>Malacalcyonacea</taxon>
        <taxon>Plexauridae</taxon>
        <taxon>Paramuricea</taxon>
    </lineage>
</organism>
<proteinExistence type="predicted"/>
<feature type="non-terminal residue" evidence="1">
    <location>
        <position position="74"/>
    </location>
</feature>
<dbReference type="PROSITE" id="PS51190">
    <property type="entry name" value="FATC"/>
    <property type="match status" value="1"/>
</dbReference>
<reference evidence="1" key="1">
    <citation type="submission" date="2020-04" db="EMBL/GenBank/DDBJ databases">
        <authorList>
            <person name="Alioto T."/>
            <person name="Alioto T."/>
            <person name="Gomez Garrido J."/>
        </authorList>
    </citation>
    <scope>NUCLEOTIDE SEQUENCE</scope>
    <source>
        <strain evidence="1">A484AB</strain>
    </source>
</reference>
<sequence length="74" mass="8101">KHDAQLHSNVQSSSEQIDNEVLINLVNGAVGSIMTRLQNLAEFEGAETKVTTLVGAAMSPDNLCRMDPAWHPWL</sequence>
<protein>
    <submittedName>
        <fullName evidence="1">Transformation transcription domain-associated -like</fullName>
    </submittedName>
</protein>
<evidence type="ECO:0000313" key="1">
    <source>
        <dbReference type="EMBL" id="CAB4020295.1"/>
    </source>
</evidence>
<dbReference type="AlphaFoldDB" id="A0A7D9F0U8"/>
<comment type="caution">
    <text evidence="1">The sequence shown here is derived from an EMBL/GenBank/DDBJ whole genome shotgun (WGS) entry which is preliminary data.</text>
</comment>
<dbReference type="InterPro" id="IPR003152">
    <property type="entry name" value="FATC_dom"/>
</dbReference>
<dbReference type="SMART" id="SM01343">
    <property type="entry name" value="FATC"/>
    <property type="match status" value="1"/>
</dbReference>
<name>A0A7D9F0U8_PARCT</name>
<dbReference type="Pfam" id="PF02260">
    <property type="entry name" value="FATC"/>
    <property type="match status" value="1"/>
</dbReference>